<dbReference type="HOGENOM" id="CLU_290503_0_0_9"/>
<dbReference type="OrthoDB" id="6400788at2"/>
<dbReference type="InterPro" id="IPR027417">
    <property type="entry name" value="P-loop_NTPase"/>
</dbReference>
<accession>V2Y804</accession>
<evidence type="ECO:0000259" key="1">
    <source>
        <dbReference type="Pfam" id="PF13401"/>
    </source>
</evidence>
<gene>
    <name evidence="2" type="ORF">GCWU0000282_000575</name>
</gene>
<sequence>MNTEIAKKRINEVLRPDTMTTSRSDFLATHVVVNNIELYSKFDPTDSSRSVRFQEAKSEEDVISRFIFRPDDNHQLLLVVGESGAGKSHLIRWFNERLLNERPEDEVILFVRRSDNTLKGTIKQLLDKPEISAIANKEVYKRLVEATAVIDENKLKGEILSKFILEVEHDEDQYEDDNSEGEDKADISPNEKRKLVAFLKYKKVQSRMLEIDGPIDRIYMKVAQSGKVASDIDAFFLAEDFDFNDDDIEDIEENADKDTIKMARKLSLNPEKKDAIAKYLNQFLDVVIQRCSGLESGDFEEIFKDIRRALKNDGKRLTILIEDITSFTGVNAALLNALTTEHTGYGNEDLCRISSVIGITSGYFKDTFKTNYRDRVSLYINLPNDVFNDDYLYEFVARYLNSMSLETEALQQWILEGASSEKYPVHSVTEGKDWECYTTSSGKKLCLYPFTKSAIRNLYNFRLSTKQLRTPRYILQYIIEPIVKDALYRLDSFPNIELKPYNGNDSSALRTRIFNLTNVGDDVKERLYLFTCLWGNAKDNVIVLDDGTRLIAGVPENIYSELGLPILSNMTIIKASAVQPTVKPTVAPKPDKTTPPSPVEQVNATSVKRINNAIDALNKWVGGSKINVGATTDNVVLLSNARDEITKYIVSAINWQSEGVSLDTLDKISNSKYKNFIGFQNQSSGLDRVLYVIEATRKNQEIVEAFIRWTELGNKTWNFENGDYFALVVETWTEKNKGAIVNAVKSFDKSECIYQEYAFGSELFRQIFFGQIDCRWKKYSSELFLENDLCAKAELSEHSLDWNRLLDTILSTDKHKENRKVVLQYFNLIQGTRGGSKIYLNRPEFDALFNKVKKALLTLECDESSKKDKVTTRDEFRVQFEKIVTRVDKAYQSELQKITEVHDELKAVLGVSSMKSTELLELVEKIKGYYDEVNKAQLFAAYDANLINKVKTKRGDISRALEDIEKIIEEKDMIEVLILMSHDPLQVISDFRTLVNKVVKDMENVNGQIKKKSGGFESGTEQKPDLPYENEKKIVEECIGLYERAVNK</sequence>
<dbReference type="GO" id="GO:0016887">
    <property type="term" value="F:ATP hydrolysis activity"/>
    <property type="evidence" value="ECO:0007669"/>
    <property type="project" value="InterPro"/>
</dbReference>
<dbReference type="AlphaFoldDB" id="V2Y804"/>
<evidence type="ECO:0000313" key="2">
    <source>
        <dbReference type="EMBL" id="ESL04227.1"/>
    </source>
</evidence>
<reference evidence="2 3" key="1">
    <citation type="submission" date="2013-06" db="EMBL/GenBank/DDBJ databases">
        <authorList>
            <person name="Weinstock G."/>
            <person name="Sodergren E."/>
            <person name="Clifton S."/>
            <person name="Fulton L."/>
            <person name="Fulton B."/>
            <person name="Courtney L."/>
            <person name="Fronick C."/>
            <person name="Harrison M."/>
            <person name="Strong C."/>
            <person name="Farmer C."/>
            <person name="Delahaunty K."/>
            <person name="Markovic C."/>
            <person name="Hall O."/>
            <person name="Minx P."/>
            <person name="Tomlinson C."/>
            <person name="Mitreva M."/>
            <person name="Nelson J."/>
            <person name="Hou S."/>
            <person name="Wollam A."/>
            <person name="Pepin K.H."/>
            <person name="Johnson M."/>
            <person name="Bhonagiri V."/>
            <person name="Nash W.E."/>
            <person name="Warren W."/>
            <person name="Chinwalla A."/>
            <person name="Mardis E.R."/>
            <person name="Wilson R.K."/>
        </authorList>
    </citation>
    <scope>NUCLEOTIDE SEQUENCE [LARGE SCALE GENOMIC DNA]</scope>
    <source>
        <strain evidence="2 3">ATCC 51271</strain>
    </source>
</reference>
<dbReference type="InterPro" id="IPR049945">
    <property type="entry name" value="AAA_22"/>
</dbReference>
<dbReference type="PROSITE" id="PS00675">
    <property type="entry name" value="SIGMA54_INTERACT_1"/>
    <property type="match status" value="1"/>
</dbReference>
<comment type="caution">
    <text evidence="2">The sequence shown here is derived from an EMBL/GenBank/DDBJ whole genome shotgun (WGS) entry which is preliminary data.</text>
</comment>
<dbReference type="eggNOG" id="ENOG502ZAU0">
    <property type="taxonomic scope" value="Bacteria"/>
</dbReference>
<dbReference type="RefSeq" id="WP_023353467.1">
    <property type="nucleotide sequence ID" value="NZ_KI535366.1"/>
</dbReference>
<dbReference type="InterPro" id="IPR025662">
    <property type="entry name" value="Sigma_54_int_dom_ATP-bd_1"/>
</dbReference>
<name>V2Y804_9FIRM</name>
<protein>
    <recommendedName>
        <fullName evidence="1">ORC1/DEAH AAA+ ATPase domain-containing protein</fullName>
    </recommendedName>
</protein>
<keyword evidence="3" id="KW-1185">Reference proteome</keyword>
<dbReference type="STRING" id="592026.GCWU0000282_000575"/>
<organism evidence="2 3">
    <name type="scientific">Catonella morbi ATCC 51271</name>
    <dbReference type="NCBI Taxonomy" id="592026"/>
    <lineage>
        <taxon>Bacteria</taxon>
        <taxon>Bacillati</taxon>
        <taxon>Bacillota</taxon>
        <taxon>Clostridia</taxon>
        <taxon>Lachnospirales</taxon>
        <taxon>Lachnospiraceae</taxon>
        <taxon>Catonella</taxon>
    </lineage>
</organism>
<feature type="domain" description="ORC1/DEAH AAA+ ATPase" evidence="1">
    <location>
        <begin position="73"/>
        <end position="129"/>
    </location>
</feature>
<dbReference type="Pfam" id="PF13401">
    <property type="entry name" value="AAA_22"/>
    <property type="match status" value="1"/>
</dbReference>
<proteinExistence type="predicted"/>
<dbReference type="EMBL" id="ACIL03000005">
    <property type="protein sequence ID" value="ESL04227.1"/>
    <property type="molecule type" value="Genomic_DNA"/>
</dbReference>
<dbReference type="Proteomes" id="UP000018227">
    <property type="component" value="Unassembled WGS sequence"/>
</dbReference>
<evidence type="ECO:0000313" key="3">
    <source>
        <dbReference type="Proteomes" id="UP000018227"/>
    </source>
</evidence>
<dbReference type="SUPFAM" id="SSF52540">
    <property type="entry name" value="P-loop containing nucleoside triphosphate hydrolases"/>
    <property type="match status" value="1"/>
</dbReference>